<evidence type="ECO:0000259" key="1">
    <source>
        <dbReference type="Pfam" id="PF00326"/>
    </source>
</evidence>
<dbReference type="GO" id="GO:0008236">
    <property type="term" value="F:serine-type peptidase activity"/>
    <property type="evidence" value="ECO:0007669"/>
    <property type="project" value="InterPro"/>
</dbReference>
<dbReference type="Pfam" id="PF00326">
    <property type="entry name" value="Peptidase_S9"/>
    <property type="match status" value="1"/>
</dbReference>
<proteinExistence type="predicted"/>
<protein>
    <recommendedName>
        <fullName evidence="1">Peptidase S9 prolyl oligopeptidase catalytic domain-containing protein</fullName>
    </recommendedName>
</protein>
<evidence type="ECO:0000313" key="2">
    <source>
        <dbReference type="EMBL" id="SVD07223.1"/>
    </source>
</evidence>
<feature type="non-terminal residue" evidence="2">
    <location>
        <position position="1"/>
    </location>
</feature>
<dbReference type="SUPFAM" id="SSF53474">
    <property type="entry name" value="alpha/beta-Hydrolases"/>
    <property type="match status" value="1"/>
</dbReference>
<dbReference type="GO" id="GO:0006508">
    <property type="term" value="P:proteolysis"/>
    <property type="evidence" value="ECO:0007669"/>
    <property type="project" value="InterPro"/>
</dbReference>
<feature type="domain" description="Peptidase S9 prolyl oligopeptidase catalytic" evidence="1">
    <location>
        <begin position="6"/>
        <end position="46"/>
    </location>
</feature>
<dbReference type="Gene3D" id="3.40.50.1820">
    <property type="entry name" value="alpha/beta hydrolase"/>
    <property type="match status" value="1"/>
</dbReference>
<dbReference type="InterPro" id="IPR029058">
    <property type="entry name" value="AB_hydrolase_fold"/>
</dbReference>
<sequence>QMYIGMKRLGRDTQLVVYPGEHHGIRRPSFERDRLERWLAWFDERLK</sequence>
<organism evidence="2">
    <name type="scientific">marine metagenome</name>
    <dbReference type="NCBI Taxonomy" id="408172"/>
    <lineage>
        <taxon>unclassified sequences</taxon>
        <taxon>metagenomes</taxon>
        <taxon>ecological metagenomes</taxon>
    </lineage>
</organism>
<gene>
    <name evidence="2" type="ORF">METZ01_LOCUS360077</name>
</gene>
<dbReference type="InterPro" id="IPR001375">
    <property type="entry name" value="Peptidase_S9_cat"/>
</dbReference>
<name>A0A382SBI9_9ZZZZ</name>
<reference evidence="2" key="1">
    <citation type="submission" date="2018-05" db="EMBL/GenBank/DDBJ databases">
        <authorList>
            <person name="Lanie J.A."/>
            <person name="Ng W.-L."/>
            <person name="Kazmierczak K.M."/>
            <person name="Andrzejewski T.M."/>
            <person name="Davidsen T.M."/>
            <person name="Wayne K.J."/>
            <person name="Tettelin H."/>
            <person name="Glass J.I."/>
            <person name="Rusch D."/>
            <person name="Podicherti R."/>
            <person name="Tsui H.-C.T."/>
            <person name="Winkler M.E."/>
        </authorList>
    </citation>
    <scope>NUCLEOTIDE SEQUENCE</scope>
</reference>
<dbReference type="EMBL" id="UINC01127837">
    <property type="protein sequence ID" value="SVD07223.1"/>
    <property type="molecule type" value="Genomic_DNA"/>
</dbReference>
<dbReference type="AlphaFoldDB" id="A0A382SBI9"/>
<accession>A0A382SBI9</accession>